<evidence type="ECO:0000313" key="1">
    <source>
        <dbReference type="EMBL" id="SDH09751.1"/>
    </source>
</evidence>
<name>A0A1G7ZLW3_9BURK</name>
<dbReference type="AlphaFoldDB" id="A0A1G7ZLW3"/>
<organism evidence="1 2">
    <name type="scientific">Paraburkholderia phenazinium</name>
    <dbReference type="NCBI Taxonomy" id="60549"/>
    <lineage>
        <taxon>Bacteria</taxon>
        <taxon>Pseudomonadati</taxon>
        <taxon>Pseudomonadota</taxon>
        <taxon>Betaproteobacteria</taxon>
        <taxon>Burkholderiales</taxon>
        <taxon>Burkholderiaceae</taxon>
        <taxon>Paraburkholderia</taxon>
    </lineage>
</organism>
<dbReference type="RefSeq" id="WP_090685748.1">
    <property type="nucleotide sequence ID" value="NZ_FNCJ01000007.1"/>
</dbReference>
<accession>A0A1G7ZLW3</accession>
<evidence type="ECO:0008006" key="3">
    <source>
        <dbReference type="Google" id="ProtNLM"/>
    </source>
</evidence>
<gene>
    <name evidence="1" type="ORF">SAMN05216466_10788</name>
</gene>
<dbReference type="Proteomes" id="UP000199706">
    <property type="component" value="Unassembled WGS sequence"/>
</dbReference>
<protein>
    <recommendedName>
        <fullName evidence="3">Phage Mu protein F like protein</fullName>
    </recommendedName>
</protein>
<dbReference type="EMBL" id="FNCJ01000007">
    <property type="protein sequence ID" value="SDH09751.1"/>
    <property type="molecule type" value="Genomic_DNA"/>
</dbReference>
<evidence type="ECO:0000313" key="2">
    <source>
        <dbReference type="Proteomes" id="UP000199706"/>
    </source>
</evidence>
<proteinExistence type="predicted"/>
<dbReference type="OrthoDB" id="6476616at2"/>
<reference evidence="1 2" key="1">
    <citation type="submission" date="2016-10" db="EMBL/GenBank/DDBJ databases">
        <authorList>
            <person name="de Groot N.N."/>
        </authorList>
    </citation>
    <scope>NUCLEOTIDE SEQUENCE [LARGE SCALE GENOMIC DNA]</scope>
    <source>
        <strain evidence="1 2">LMG 2247</strain>
    </source>
</reference>
<sequence>MSSRTFQEVLTEAVRDISENGYDDLTRINEWLKRLRIAALVDLPTEEEVRTRMELAMDAVFRRNFTKTAMLRHHPGVPLFTIERIKPQLRSELDRRILASVNLIKINREQAVEKMLQRASGWATSIPDGGSRVVDKIDVKEGIAKSIKQVRYEERRVTIDQGHKLISSINAVIAQQTGAIAAEWNSRWKRPGYDYRKDHKERDGKIYAIRGSWAMEQGLINKGDGYTDEITAPAEEVACQCSYTYLNALRELPDRMLTEKGRKLLEETRIKRKVAA</sequence>